<proteinExistence type="predicted"/>
<dbReference type="AlphaFoldDB" id="F9DG46"/>
<reference evidence="2 3" key="1">
    <citation type="submission" date="2011-04" db="EMBL/GenBank/DDBJ databases">
        <authorList>
            <person name="Muzny D."/>
            <person name="Qin X."/>
            <person name="Deng J."/>
            <person name="Jiang H."/>
            <person name="Liu Y."/>
            <person name="Qu J."/>
            <person name="Song X.-Z."/>
            <person name="Zhang L."/>
            <person name="Thornton R."/>
            <person name="Coyle M."/>
            <person name="Francisco L."/>
            <person name="Jackson L."/>
            <person name="Javaid M."/>
            <person name="Korchina V."/>
            <person name="Kovar C."/>
            <person name="Mata R."/>
            <person name="Mathew T."/>
            <person name="Ngo R."/>
            <person name="Nguyen L."/>
            <person name="Nguyen N."/>
            <person name="Okwuonu G."/>
            <person name="Ongeri F."/>
            <person name="Pham C."/>
            <person name="Simmons D."/>
            <person name="Wilczek-Boney K."/>
            <person name="Hale W."/>
            <person name="Jakkamsetti A."/>
            <person name="Pham P."/>
            <person name="Ruth R."/>
            <person name="San Lucas F."/>
            <person name="Warren J."/>
            <person name="Zhang J."/>
            <person name="Zhao Z."/>
            <person name="Zhou C."/>
            <person name="Zhu D."/>
            <person name="Lee S."/>
            <person name="Bess C."/>
            <person name="Blankenburg K."/>
            <person name="Forbes L."/>
            <person name="Fu Q."/>
            <person name="Gubbala S."/>
            <person name="Hirani K."/>
            <person name="Jayaseelan J.C."/>
            <person name="Lara F."/>
            <person name="Munidasa M."/>
            <person name="Palculict T."/>
            <person name="Patil S."/>
            <person name="Pu L.-L."/>
            <person name="Saada N."/>
            <person name="Tang L."/>
            <person name="Weissenberger G."/>
            <person name="Zhu Y."/>
            <person name="Hemphill L."/>
            <person name="Shang Y."/>
            <person name="Youmans B."/>
            <person name="Ayvaz T."/>
            <person name="Ross M."/>
            <person name="Santibanez J."/>
            <person name="Aqrawi P."/>
            <person name="Gross S."/>
            <person name="Joshi V."/>
            <person name="Fowler G."/>
            <person name="Nazareth L."/>
            <person name="Reid J."/>
            <person name="Worley K."/>
            <person name="Petrosino J."/>
            <person name="Highlander S."/>
            <person name="Gibbs R."/>
        </authorList>
    </citation>
    <scope>NUCLEOTIDE SEQUENCE [LARGE SCALE GENOMIC DNA]</scope>
    <source>
        <strain evidence="2 3">ATCC 700821</strain>
    </source>
</reference>
<evidence type="ECO:0000313" key="2">
    <source>
        <dbReference type="EMBL" id="EGQ20577.1"/>
    </source>
</evidence>
<protein>
    <submittedName>
        <fullName evidence="2">Uncharacterized protein</fullName>
    </submittedName>
</protein>
<evidence type="ECO:0000313" key="3">
    <source>
        <dbReference type="Proteomes" id="UP000004123"/>
    </source>
</evidence>
<evidence type="ECO:0000256" key="1">
    <source>
        <dbReference type="SAM" id="Phobius"/>
    </source>
</evidence>
<dbReference type="Proteomes" id="UP000004123">
    <property type="component" value="Unassembled WGS sequence"/>
</dbReference>
<dbReference type="EMBL" id="AFPY01000029">
    <property type="protein sequence ID" value="EGQ20577.1"/>
    <property type="molecule type" value="Genomic_DNA"/>
</dbReference>
<gene>
    <name evidence="2" type="ORF">HMPREF9144_0636</name>
</gene>
<comment type="caution">
    <text evidence="2">The sequence shown here is derived from an EMBL/GenBank/DDBJ whole genome shotgun (WGS) entry which is preliminary data.</text>
</comment>
<keyword evidence="1" id="KW-0812">Transmembrane</keyword>
<feature type="transmembrane region" description="Helical" evidence="1">
    <location>
        <begin position="30"/>
        <end position="48"/>
    </location>
</feature>
<accession>F9DG46</accession>
<keyword evidence="1" id="KW-1133">Transmembrane helix</keyword>
<dbReference type="HOGENOM" id="CLU_3102298_0_0_10"/>
<sequence>MNYNGGFYCKTGLNVSFTILLSKNFKNSSAIQNISVTLFSVIIAVFIGNSS</sequence>
<organism evidence="2 3">
    <name type="scientific">Prevotella pallens ATCC 700821</name>
    <dbReference type="NCBI Taxonomy" id="997353"/>
    <lineage>
        <taxon>Bacteria</taxon>
        <taxon>Pseudomonadati</taxon>
        <taxon>Bacteroidota</taxon>
        <taxon>Bacteroidia</taxon>
        <taxon>Bacteroidales</taxon>
        <taxon>Prevotellaceae</taxon>
        <taxon>Prevotella</taxon>
    </lineage>
</organism>
<keyword evidence="1" id="KW-0472">Membrane</keyword>
<name>F9DG46_9BACT</name>